<protein>
    <submittedName>
        <fullName evidence="2">Uncharacterized protein</fullName>
    </submittedName>
</protein>
<name>A0A9D3WV95_9SAUR</name>
<feature type="transmembrane region" description="Helical" evidence="1">
    <location>
        <begin position="71"/>
        <end position="91"/>
    </location>
</feature>
<dbReference type="EMBL" id="JAHDVG010000486">
    <property type="protein sequence ID" value="KAH1168486.1"/>
    <property type="molecule type" value="Genomic_DNA"/>
</dbReference>
<keyword evidence="1" id="KW-0812">Transmembrane</keyword>
<sequence>MILTARHELSLWSLLRYKAGTFFTGDSKPTPACLTWATQLLPGTGQRQPRAQPPGRSKGGDELGGGCYIKLGWFLLFIITFLCNISPAGWWGSWAVHGEGKKSS</sequence>
<keyword evidence="1" id="KW-1133">Transmembrane helix</keyword>
<organism evidence="2 3">
    <name type="scientific">Mauremys mutica</name>
    <name type="common">yellowpond turtle</name>
    <dbReference type="NCBI Taxonomy" id="74926"/>
    <lineage>
        <taxon>Eukaryota</taxon>
        <taxon>Metazoa</taxon>
        <taxon>Chordata</taxon>
        <taxon>Craniata</taxon>
        <taxon>Vertebrata</taxon>
        <taxon>Euteleostomi</taxon>
        <taxon>Archelosauria</taxon>
        <taxon>Testudinata</taxon>
        <taxon>Testudines</taxon>
        <taxon>Cryptodira</taxon>
        <taxon>Durocryptodira</taxon>
        <taxon>Testudinoidea</taxon>
        <taxon>Geoemydidae</taxon>
        <taxon>Geoemydinae</taxon>
        <taxon>Mauremys</taxon>
    </lineage>
</organism>
<evidence type="ECO:0000313" key="2">
    <source>
        <dbReference type="EMBL" id="KAH1168486.1"/>
    </source>
</evidence>
<evidence type="ECO:0000256" key="1">
    <source>
        <dbReference type="SAM" id="Phobius"/>
    </source>
</evidence>
<accession>A0A9D3WV95</accession>
<keyword evidence="3" id="KW-1185">Reference proteome</keyword>
<keyword evidence="1" id="KW-0472">Membrane</keyword>
<evidence type="ECO:0000313" key="3">
    <source>
        <dbReference type="Proteomes" id="UP000827986"/>
    </source>
</evidence>
<comment type="caution">
    <text evidence="2">The sequence shown here is derived from an EMBL/GenBank/DDBJ whole genome shotgun (WGS) entry which is preliminary data.</text>
</comment>
<dbReference type="Proteomes" id="UP000827986">
    <property type="component" value="Unassembled WGS sequence"/>
</dbReference>
<gene>
    <name evidence="2" type="ORF">KIL84_003969</name>
</gene>
<proteinExistence type="predicted"/>
<dbReference type="AlphaFoldDB" id="A0A9D3WV95"/>
<reference evidence="2" key="1">
    <citation type="submission" date="2021-09" db="EMBL/GenBank/DDBJ databases">
        <title>The genome of Mauremys mutica provides insights into the evolution of semi-aquatic lifestyle.</title>
        <authorList>
            <person name="Gong S."/>
            <person name="Gao Y."/>
        </authorList>
    </citation>
    <scope>NUCLEOTIDE SEQUENCE</scope>
    <source>
        <strain evidence="2">MM-2020</strain>
        <tissue evidence="2">Muscle</tissue>
    </source>
</reference>